<evidence type="ECO:0000256" key="4">
    <source>
        <dbReference type="ARBA" id="ARBA00022606"/>
    </source>
</evidence>
<name>A0A6J0VRE1_ODOVR</name>
<protein>
    <recommendedName>
        <fullName evidence="12">Olfactory receptor</fullName>
    </recommendedName>
</protein>
<dbReference type="InterPro" id="IPR000276">
    <property type="entry name" value="GPCR_Rhodpsn"/>
</dbReference>
<feature type="transmembrane region" description="Helical" evidence="12">
    <location>
        <begin position="238"/>
        <end position="260"/>
    </location>
</feature>
<evidence type="ECO:0000256" key="5">
    <source>
        <dbReference type="ARBA" id="ARBA00022692"/>
    </source>
</evidence>
<keyword evidence="7 12" id="KW-1133">Transmembrane helix</keyword>
<evidence type="ECO:0000259" key="13">
    <source>
        <dbReference type="PROSITE" id="PS50262"/>
    </source>
</evidence>
<evidence type="ECO:0000256" key="2">
    <source>
        <dbReference type="ARBA" id="ARBA00004651"/>
    </source>
</evidence>
<keyword evidence="10 11" id="KW-0807">Transducer</keyword>
<accession>A0A6J0VRE1</accession>
<dbReference type="Proteomes" id="UP001652640">
    <property type="component" value="Chromosome 10"/>
</dbReference>
<feature type="domain" description="G-protein coupled receptors family 1 profile" evidence="13">
    <location>
        <begin position="41"/>
        <end position="290"/>
    </location>
</feature>
<dbReference type="RefSeq" id="XP_020727957.2">
    <property type="nucleotide sequence ID" value="XM_020872298.2"/>
</dbReference>
<dbReference type="AlphaFoldDB" id="A0A6J0VRE1"/>
<comment type="function">
    <text evidence="1">Putative odorant or sperm cell receptor.</text>
</comment>
<evidence type="ECO:0000256" key="3">
    <source>
        <dbReference type="ARBA" id="ARBA00022475"/>
    </source>
</evidence>
<keyword evidence="5 11" id="KW-0812">Transmembrane</keyword>
<evidence type="ECO:0000313" key="15">
    <source>
        <dbReference type="RefSeq" id="XP_020727957.2"/>
    </source>
</evidence>
<dbReference type="GeneID" id="110124003"/>
<dbReference type="GO" id="GO:0004984">
    <property type="term" value="F:olfactory receptor activity"/>
    <property type="evidence" value="ECO:0007669"/>
    <property type="project" value="InterPro"/>
</dbReference>
<dbReference type="InterPro" id="IPR017452">
    <property type="entry name" value="GPCR_Rhodpsn_7TM"/>
</dbReference>
<feature type="transmembrane region" description="Helical" evidence="12">
    <location>
        <begin position="200"/>
        <end position="226"/>
    </location>
</feature>
<comment type="similarity">
    <text evidence="11">Belongs to the G-protein coupled receptor 1 family.</text>
</comment>
<keyword evidence="3 12" id="KW-1003">Cell membrane</keyword>
<comment type="subcellular location">
    <subcellularLocation>
        <location evidence="2 12">Cell membrane</location>
        <topology evidence="2 12">Multi-pass membrane protein</topology>
    </subcellularLocation>
</comment>
<keyword evidence="4 12" id="KW-0716">Sensory transduction</keyword>
<reference evidence="14" key="1">
    <citation type="journal article" date="2022" name="J. Hered.">
        <title>A De Novo Chromosome-Level Genome Assembly of the White-Tailed Deer, Odocoileus Virginianus.</title>
        <authorList>
            <person name="London E.W."/>
            <person name="Roca A.L."/>
            <person name="Novakofski J.E."/>
            <person name="Mateus-Pinilla N.E."/>
        </authorList>
    </citation>
    <scope>NUCLEOTIDE SEQUENCE [LARGE SCALE GENOMIC DNA]</scope>
</reference>
<dbReference type="GO" id="GO:0004930">
    <property type="term" value="F:G protein-coupled receptor activity"/>
    <property type="evidence" value="ECO:0007669"/>
    <property type="project" value="UniProtKB-KW"/>
</dbReference>
<evidence type="ECO:0000256" key="12">
    <source>
        <dbReference type="RuleBase" id="RU363047"/>
    </source>
</evidence>
<dbReference type="CDD" id="cd15225">
    <property type="entry name" value="7tmA_OR10A-like"/>
    <property type="match status" value="1"/>
</dbReference>
<keyword evidence="8 11" id="KW-0297">G-protein coupled receptor</keyword>
<dbReference type="KEGG" id="ovr:110124003"/>
<dbReference type="Pfam" id="PF13853">
    <property type="entry name" value="7tm_4"/>
    <property type="match status" value="1"/>
</dbReference>
<dbReference type="InterPro" id="IPR000725">
    <property type="entry name" value="Olfact_rcpt"/>
</dbReference>
<evidence type="ECO:0000313" key="14">
    <source>
        <dbReference type="Proteomes" id="UP001652640"/>
    </source>
</evidence>
<evidence type="ECO:0000256" key="1">
    <source>
        <dbReference type="ARBA" id="ARBA00003929"/>
    </source>
</evidence>
<sequence>MSWGNHSVWMEFVFLAYPSRSEPRALAFLGVSLVYTWVITGNVLIMVAIQAEARLHTPMYYFLGSLSGVEIGYTAAVVPHLLVNTLRAEKTITLLGCATQMAFFIGLGGADCLLLASMAYDRHAAICHPLRYPLIMPGTLCARLVAASMVLGLCLSFQLVASVFSLPFCPARGIQHFYCDVPPVMRLVCAQSHRHEQSVLVAATLAIAGPFLLIAASYASIAAAVLRAPSAAGRRRAFSTCSSHLAVVLLQYGCCAFMYLRPTSSYRPEQDQFVSLVYTLGTPLLNPLVYTLRNSEMKGAIARVLTRNCLPQKS</sequence>
<keyword evidence="14" id="KW-1185">Reference proteome</keyword>
<keyword evidence="11 15" id="KW-0675">Receptor</keyword>
<gene>
    <name evidence="15" type="primary">OR10W1</name>
</gene>
<reference evidence="15" key="2">
    <citation type="submission" date="2025-08" db="UniProtKB">
        <authorList>
            <consortium name="RefSeq"/>
        </authorList>
    </citation>
    <scope>IDENTIFICATION</scope>
    <source>
        <tissue evidence="15">Tongue muscle</tissue>
    </source>
</reference>
<keyword evidence="9 12" id="KW-0472">Membrane</keyword>
<dbReference type="PANTHER" id="PTHR26453">
    <property type="entry name" value="OLFACTORY RECEPTOR"/>
    <property type="match status" value="1"/>
</dbReference>
<dbReference type="PROSITE" id="PS00237">
    <property type="entry name" value="G_PROTEIN_RECEP_F1_1"/>
    <property type="match status" value="1"/>
</dbReference>
<keyword evidence="6 12" id="KW-0552">Olfaction</keyword>
<evidence type="ECO:0000256" key="11">
    <source>
        <dbReference type="RuleBase" id="RU000688"/>
    </source>
</evidence>
<dbReference type="OrthoDB" id="9975554at2759"/>
<evidence type="ECO:0000256" key="10">
    <source>
        <dbReference type="ARBA" id="ARBA00023224"/>
    </source>
</evidence>
<organism evidence="14 15">
    <name type="scientific">Odocoileus virginianus</name>
    <name type="common">White-tailed deer</name>
    <dbReference type="NCBI Taxonomy" id="9874"/>
    <lineage>
        <taxon>Eukaryota</taxon>
        <taxon>Metazoa</taxon>
        <taxon>Chordata</taxon>
        <taxon>Craniata</taxon>
        <taxon>Vertebrata</taxon>
        <taxon>Euteleostomi</taxon>
        <taxon>Mammalia</taxon>
        <taxon>Eutheria</taxon>
        <taxon>Laurasiatheria</taxon>
        <taxon>Artiodactyla</taxon>
        <taxon>Ruminantia</taxon>
        <taxon>Pecora</taxon>
        <taxon>Cervidae</taxon>
        <taxon>Odocoileinae</taxon>
        <taxon>Odocoileus</taxon>
    </lineage>
</organism>
<dbReference type="PRINTS" id="PR00245">
    <property type="entry name" value="OLFACTORYR"/>
</dbReference>
<dbReference type="GO" id="GO:0005886">
    <property type="term" value="C:plasma membrane"/>
    <property type="evidence" value="ECO:0007669"/>
    <property type="project" value="UniProtKB-SubCell"/>
</dbReference>
<evidence type="ECO:0000256" key="7">
    <source>
        <dbReference type="ARBA" id="ARBA00022989"/>
    </source>
</evidence>
<feature type="transmembrane region" description="Helical" evidence="12">
    <location>
        <begin position="272"/>
        <end position="292"/>
    </location>
</feature>
<evidence type="ECO:0000256" key="9">
    <source>
        <dbReference type="ARBA" id="ARBA00023136"/>
    </source>
</evidence>
<feature type="transmembrane region" description="Helical" evidence="12">
    <location>
        <begin position="25"/>
        <end position="48"/>
    </location>
</feature>
<dbReference type="SUPFAM" id="SSF81321">
    <property type="entry name" value="Family A G protein-coupled receptor-like"/>
    <property type="match status" value="1"/>
</dbReference>
<feature type="transmembrane region" description="Helical" evidence="12">
    <location>
        <begin position="102"/>
        <end position="120"/>
    </location>
</feature>
<feature type="transmembrane region" description="Helical" evidence="12">
    <location>
        <begin position="60"/>
        <end position="82"/>
    </location>
</feature>
<dbReference type="Gene3D" id="1.20.1070.10">
    <property type="entry name" value="Rhodopsin 7-helix transmembrane proteins"/>
    <property type="match status" value="1"/>
</dbReference>
<proteinExistence type="inferred from homology"/>
<evidence type="ECO:0000256" key="8">
    <source>
        <dbReference type="ARBA" id="ARBA00023040"/>
    </source>
</evidence>
<dbReference type="PRINTS" id="PR00237">
    <property type="entry name" value="GPCRRHODOPSN"/>
</dbReference>
<feature type="transmembrane region" description="Helical" evidence="12">
    <location>
        <begin position="140"/>
        <end position="161"/>
    </location>
</feature>
<dbReference type="PROSITE" id="PS50262">
    <property type="entry name" value="G_PROTEIN_RECEP_F1_2"/>
    <property type="match status" value="1"/>
</dbReference>
<dbReference type="InParanoid" id="A0A6J0VRE1"/>
<evidence type="ECO:0000256" key="6">
    <source>
        <dbReference type="ARBA" id="ARBA00022725"/>
    </source>
</evidence>